<dbReference type="InterPro" id="IPR029058">
    <property type="entry name" value="AB_hydrolase_fold"/>
</dbReference>
<keyword evidence="2" id="KW-0378">Hydrolase</keyword>
<evidence type="ECO:0000259" key="4">
    <source>
        <dbReference type="Pfam" id="PF02230"/>
    </source>
</evidence>
<organism evidence="5 6">
    <name type="scientific">Halogeometricum limi</name>
    <dbReference type="NCBI Taxonomy" id="555875"/>
    <lineage>
        <taxon>Archaea</taxon>
        <taxon>Methanobacteriati</taxon>
        <taxon>Methanobacteriota</taxon>
        <taxon>Stenosarchaea group</taxon>
        <taxon>Halobacteria</taxon>
        <taxon>Halobacteriales</taxon>
        <taxon>Haloferacaceae</taxon>
        <taxon>Halogeometricum</taxon>
    </lineage>
</organism>
<dbReference type="STRING" id="555875.SAMN04488124_3077"/>
<evidence type="ECO:0000256" key="3">
    <source>
        <dbReference type="SAM" id="MobiDB-lite"/>
    </source>
</evidence>
<feature type="domain" description="Phospholipase/carboxylesterase/thioesterase" evidence="4">
    <location>
        <begin position="26"/>
        <end position="218"/>
    </location>
</feature>
<dbReference type="PANTHER" id="PTHR10655">
    <property type="entry name" value="LYSOPHOSPHOLIPASE-RELATED"/>
    <property type="match status" value="1"/>
</dbReference>
<dbReference type="AlphaFoldDB" id="A0A1I6ID99"/>
<reference evidence="6" key="1">
    <citation type="submission" date="2016-10" db="EMBL/GenBank/DDBJ databases">
        <authorList>
            <person name="Varghese N."/>
            <person name="Submissions S."/>
        </authorList>
    </citation>
    <scope>NUCLEOTIDE SEQUENCE [LARGE SCALE GENOMIC DNA]</scope>
    <source>
        <strain evidence="6">CGMCC 1.8711</strain>
    </source>
</reference>
<sequence length="223" mass="22939">MVAGDSPTATASGPHAGRPVVTSGAPRGATAAVVVCLHGRGATAQGVVNLFDPVYRHGVTFVAPQADRSRWYPYAATEPVGRNEPHRSSAVEVLDSLVRHVVSTFGVGRSHVVLAGFSQGASVVAEYAAHTGSASPVVVLSGTLLGPTIDTERYSGRLDGTPVFVGGGADDERVPPARLRATADVLRSLGGDVTERVSDGAGHEVTDDEFEYVRSLLASLVGG</sequence>
<keyword evidence="6" id="KW-1185">Reference proteome</keyword>
<dbReference type="PANTHER" id="PTHR10655:SF17">
    <property type="entry name" value="LYSOPHOSPHOLIPASE-LIKE PROTEIN 1"/>
    <property type="match status" value="1"/>
</dbReference>
<dbReference type="RefSeq" id="WP_089882565.1">
    <property type="nucleotide sequence ID" value="NZ_FOYS01000005.1"/>
</dbReference>
<dbReference type="Proteomes" id="UP000243250">
    <property type="component" value="Unassembled WGS sequence"/>
</dbReference>
<dbReference type="Pfam" id="PF02230">
    <property type="entry name" value="Abhydrolase_2"/>
    <property type="match status" value="1"/>
</dbReference>
<proteinExistence type="inferred from homology"/>
<dbReference type="OrthoDB" id="203477at2157"/>
<dbReference type="EMBL" id="FOYS01000005">
    <property type="protein sequence ID" value="SFR64681.1"/>
    <property type="molecule type" value="Genomic_DNA"/>
</dbReference>
<name>A0A1I6ID99_9EURY</name>
<dbReference type="GO" id="GO:0016787">
    <property type="term" value="F:hydrolase activity"/>
    <property type="evidence" value="ECO:0007669"/>
    <property type="project" value="UniProtKB-KW"/>
</dbReference>
<dbReference type="InterPro" id="IPR050565">
    <property type="entry name" value="LYPA1-2/EST-like"/>
</dbReference>
<evidence type="ECO:0000313" key="6">
    <source>
        <dbReference type="Proteomes" id="UP000243250"/>
    </source>
</evidence>
<evidence type="ECO:0000313" key="5">
    <source>
        <dbReference type="EMBL" id="SFR64681.1"/>
    </source>
</evidence>
<evidence type="ECO:0000256" key="2">
    <source>
        <dbReference type="ARBA" id="ARBA00022801"/>
    </source>
</evidence>
<gene>
    <name evidence="5" type="ORF">SAMN04488124_3077</name>
</gene>
<feature type="region of interest" description="Disordered" evidence="3">
    <location>
        <begin position="1"/>
        <end position="23"/>
    </location>
</feature>
<protein>
    <submittedName>
        <fullName evidence="5">Phospholipase/carboxylesterase</fullName>
    </submittedName>
</protein>
<dbReference type="Gene3D" id="3.40.50.1820">
    <property type="entry name" value="alpha/beta hydrolase"/>
    <property type="match status" value="1"/>
</dbReference>
<dbReference type="InterPro" id="IPR003140">
    <property type="entry name" value="PLipase/COase/thioEstase"/>
</dbReference>
<accession>A0A1I6ID99</accession>
<evidence type="ECO:0000256" key="1">
    <source>
        <dbReference type="ARBA" id="ARBA00006499"/>
    </source>
</evidence>
<dbReference type="SUPFAM" id="SSF53474">
    <property type="entry name" value="alpha/beta-Hydrolases"/>
    <property type="match status" value="1"/>
</dbReference>
<comment type="similarity">
    <text evidence="1">Belongs to the AB hydrolase superfamily. AB hydrolase 2 family.</text>
</comment>